<dbReference type="PANTHER" id="PTHR43976">
    <property type="entry name" value="SHORT CHAIN DEHYDROGENASE"/>
    <property type="match status" value="1"/>
</dbReference>
<keyword evidence="2 4" id="KW-0560">Oxidoreductase</keyword>
<organism evidence="4 5">
    <name type="scientific">Hymenobacter mellowenesis</name>
    <dbReference type="NCBI Taxonomy" id="3063995"/>
    <lineage>
        <taxon>Bacteria</taxon>
        <taxon>Pseudomonadati</taxon>
        <taxon>Bacteroidota</taxon>
        <taxon>Cytophagia</taxon>
        <taxon>Cytophagales</taxon>
        <taxon>Hymenobacteraceae</taxon>
        <taxon>Hymenobacter</taxon>
    </lineage>
</organism>
<dbReference type="PRINTS" id="PR00080">
    <property type="entry name" value="SDRFAMILY"/>
</dbReference>
<evidence type="ECO:0000256" key="1">
    <source>
        <dbReference type="ARBA" id="ARBA00006484"/>
    </source>
</evidence>
<dbReference type="PANTHER" id="PTHR43976:SF16">
    <property type="entry name" value="SHORT-CHAIN DEHYDROGENASE_REDUCTASE FAMILY PROTEIN"/>
    <property type="match status" value="1"/>
</dbReference>
<dbReference type="Gene3D" id="3.40.50.720">
    <property type="entry name" value="NAD(P)-binding Rossmann-like Domain"/>
    <property type="match status" value="1"/>
</dbReference>
<protein>
    <submittedName>
        <fullName evidence="4">SDR family oxidoreductase</fullName>
        <ecNumber evidence="4">1.1.-.-</ecNumber>
    </submittedName>
</protein>
<dbReference type="RefSeq" id="WP_305010930.1">
    <property type="nucleotide sequence ID" value="NZ_JAUQSX010000003.1"/>
</dbReference>
<evidence type="ECO:0000256" key="3">
    <source>
        <dbReference type="RuleBase" id="RU000363"/>
    </source>
</evidence>
<dbReference type="InterPro" id="IPR002347">
    <property type="entry name" value="SDR_fam"/>
</dbReference>
<sequence>MAHQQTWLITGAGRSLGLYIAKAALAAGHAVVATGRNPEKVAQALGLADNLLVVKLDITSAADAGAAVQAAVDRFGRLDVLVNNAANFYAGFFEELSMEQMQQQMATSLLGPMQVTRAVLPVLRRQRAGKVVTISSTAGLVGFEFGAAYAASKFALEGWMQSLQAEVAPFGLETLVVNPGFFRTELLTEESTNFANQPIADYDGRREAQMEFWKGYNGQQAGDPAKLAQALLTIVGQLPMPRRFMAGADAVETAEQVAAALQQQTAAYRELSSALAFDELSAATPAG</sequence>
<proteinExistence type="inferred from homology"/>
<dbReference type="InterPro" id="IPR036291">
    <property type="entry name" value="NAD(P)-bd_dom_sf"/>
</dbReference>
<comment type="similarity">
    <text evidence="1 3">Belongs to the short-chain dehydrogenases/reductases (SDR) family.</text>
</comment>
<keyword evidence="5" id="KW-1185">Reference proteome</keyword>
<gene>
    <name evidence="4" type="ORF">Q5H92_07735</name>
</gene>
<evidence type="ECO:0000313" key="5">
    <source>
        <dbReference type="Proteomes" id="UP001167796"/>
    </source>
</evidence>
<dbReference type="PRINTS" id="PR00081">
    <property type="entry name" value="GDHRDH"/>
</dbReference>
<dbReference type="CDD" id="cd05374">
    <property type="entry name" value="17beta-HSD-like_SDR_c"/>
    <property type="match status" value="1"/>
</dbReference>
<dbReference type="GO" id="GO:0016491">
    <property type="term" value="F:oxidoreductase activity"/>
    <property type="evidence" value="ECO:0007669"/>
    <property type="project" value="UniProtKB-KW"/>
</dbReference>
<comment type="caution">
    <text evidence="4">The sequence shown here is derived from an EMBL/GenBank/DDBJ whole genome shotgun (WGS) entry which is preliminary data.</text>
</comment>
<name>A0ABT9A8S6_9BACT</name>
<dbReference type="Pfam" id="PF00106">
    <property type="entry name" value="adh_short"/>
    <property type="match status" value="1"/>
</dbReference>
<dbReference type="EC" id="1.1.-.-" evidence="4"/>
<dbReference type="EMBL" id="JAUQSX010000003">
    <property type="protein sequence ID" value="MDO7846241.1"/>
    <property type="molecule type" value="Genomic_DNA"/>
</dbReference>
<dbReference type="InterPro" id="IPR051911">
    <property type="entry name" value="SDR_oxidoreductase"/>
</dbReference>
<dbReference type="InterPro" id="IPR020904">
    <property type="entry name" value="Sc_DH/Rdtase_CS"/>
</dbReference>
<accession>A0ABT9A8S6</accession>
<dbReference type="Proteomes" id="UP001167796">
    <property type="component" value="Unassembled WGS sequence"/>
</dbReference>
<dbReference type="SUPFAM" id="SSF51735">
    <property type="entry name" value="NAD(P)-binding Rossmann-fold domains"/>
    <property type="match status" value="1"/>
</dbReference>
<dbReference type="PROSITE" id="PS00061">
    <property type="entry name" value="ADH_SHORT"/>
    <property type="match status" value="1"/>
</dbReference>
<evidence type="ECO:0000313" key="4">
    <source>
        <dbReference type="EMBL" id="MDO7846241.1"/>
    </source>
</evidence>
<evidence type="ECO:0000256" key="2">
    <source>
        <dbReference type="ARBA" id="ARBA00023002"/>
    </source>
</evidence>
<reference evidence="4" key="1">
    <citation type="submission" date="2023-07" db="EMBL/GenBank/DDBJ databases">
        <authorList>
            <person name="Kim M.K."/>
        </authorList>
    </citation>
    <scope>NUCLEOTIDE SEQUENCE</scope>
    <source>
        <strain evidence="4">M29</strain>
    </source>
</reference>